<dbReference type="EMBL" id="HBEL01033280">
    <property type="protein sequence ID" value="CAD8419492.1"/>
    <property type="molecule type" value="Transcribed_RNA"/>
</dbReference>
<accession>A0A7S0CCE8</accession>
<reference evidence="1" key="1">
    <citation type="submission" date="2021-01" db="EMBL/GenBank/DDBJ databases">
        <authorList>
            <person name="Corre E."/>
            <person name="Pelletier E."/>
            <person name="Niang G."/>
            <person name="Scheremetjew M."/>
            <person name="Finn R."/>
            <person name="Kale V."/>
            <person name="Holt S."/>
            <person name="Cochrane G."/>
            <person name="Meng A."/>
            <person name="Brown T."/>
            <person name="Cohen L."/>
        </authorList>
    </citation>
    <scope>NUCLEOTIDE SEQUENCE</scope>
    <source>
        <strain evidence="1">CCAP1064/1</strain>
    </source>
</reference>
<dbReference type="AlphaFoldDB" id="A0A7S0CCE8"/>
<proteinExistence type="predicted"/>
<sequence>MDGGFFVGVMVPASNFGWKPSDDPDAGFLVSFTSDVLFVTRVNAALGTAAAAAAGDDPGRRFVKGIPFCFTPLRFSGFLRPFRFGSPNPFRFNAADGFSFVPGLRLFCLVGAVNAAVTRA</sequence>
<organism evidence="1">
    <name type="scientific">Proboscia inermis</name>
    <dbReference type="NCBI Taxonomy" id="420281"/>
    <lineage>
        <taxon>Eukaryota</taxon>
        <taxon>Sar</taxon>
        <taxon>Stramenopiles</taxon>
        <taxon>Ochrophyta</taxon>
        <taxon>Bacillariophyta</taxon>
        <taxon>Coscinodiscophyceae</taxon>
        <taxon>Rhizosoleniophycidae</taxon>
        <taxon>Rhizosoleniales</taxon>
        <taxon>Rhizosoleniaceae</taxon>
        <taxon>Proboscia</taxon>
    </lineage>
</organism>
<protein>
    <submittedName>
        <fullName evidence="1">Uncharacterized protein</fullName>
    </submittedName>
</protein>
<gene>
    <name evidence="1" type="ORF">PINE0816_LOCUS15627</name>
</gene>
<name>A0A7S0CCE8_9STRA</name>
<evidence type="ECO:0000313" key="1">
    <source>
        <dbReference type="EMBL" id="CAD8419492.1"/>
    </source>
</evidence>